<gene>
    <name evidence="2" type="ORF">C41B8_01692</name>
</gene>
<keyword evidence="2" id="KW-0808">Transferase</keyword>
<sequence>MFRWQVGSRLLQQPCAMPFMGETRLLVRRGMHGATGNVYVGLMEFEDMAFVLHFLRADDVFLDVGANVGVYSILAASRGADVLAMEPVPSTFEWLLDNVYFNRFNDRIVARNIGVGRESGQVRFTSDVGGATNHVLTEADAIGNAVEVPVLPLDDLATEAAMLKIDVEGFEAEVIQGSKDLLATDALKAVLIELNGLGARYGFNDEDIHHQMGGYGFVPMRYDPFTRALTRLSGRNKSGNTLYIRPSVSLEQRLRAAPAVTFGSATF</sequence>
<dbReference type="GO" id="GO:0008168">
    <property type="term" value="F:methyltransferase activity"/>
    <property type="evidence" value="ECO:0007669"/>
    <property type="project" value="UniProtKB-KW"/>
</dbReference>
<dbReference type="AlphaFoldDB" id="A0A084IQ18"/>
<reference evidence="2 3" key="1">
    <citation type="submission" date="2013-03" db="EMBL/GenBank/DDBJ databases">
        <title>Salinisphaera hydrothermalis C41B8 Genome Sequencing.</title>
        <authorList>
            <person name="Li C."/>
            <person name="Lai Q."/>
            <person name="Shao Z."/>
        </authorList>
    </citation>
    <scope>NUCLEOTIDE SEQUENCE [LARGE SCALE GENOMIC DNA]</scope>
    <source>
        <strain evidence="2 3">C41B8</strain>
    </source>
</reference>
<dbReference type="EMBL" id="APNK01000002">
    <property type="protein sequence ID" value="KEZ78802.1"/>
    <property type="molecule type" value="Genomic_DNA"/>
</dbReference>
<dbReference type="InterPro" id="IPR029063">
    <property type="entry name" value="SAM-dependent_MTases_sf"/>
</dbReference>
<evidence type="ECO:0000313" key="2">
    <source>
        <dbReference type="EMBL" id="KEZ78802.1"/>
    </source>
</evidence>
<organism evidence="2 3">
    <name type="scientific">Salinisphaera hydrothermalis (strain C41B8)</name>
    <dbReference type="NCBI Taxonomy" id="1304275"/>
    <lineage>
        <taxon>Bacteria</taxon>
        <taxon>Pseudomonadati</taxon>
        <taxon>Pseudomonadota</taxon>
        <taxon>Gammaproteobacteria</taxon>
        <taxon>Salinisphaerales</taxon>
        <taxon>Salinisphaeraceae</taxon>
        <taxon>Salinisphaera</taxon>
    </lineage>
</organism>
<dbReference type="GO" id="GO:0032259">
    <property type="term" value="P:methylation"/>
    <property type="evidence" value="ECO:0007669"/>
    <property type="project" value="UniProtKB-KW"/>
</dbReference>
<keyword evidence="2" id="KW-0489">Methyltransferase</keyword>
<evidence type="ECO:0000313" key="3">
    <source>
        <dbReference type="Proteomes" id="UP000028302"/>
    </source>
</evidence>
<dbReference type="SUPFAM" id="SSF53335">
    <property type="entry name" value="S-adenosyl-L-methionine-dependent methyltransferases"/>
    <property type="match status" value="1"/>
</dbReference>
<protein>
    <submittedName>
        <fullName evidence="2">FkbM family methyltransferase</fullName>
    </submittedName>
</protein>
<dbReference type="InterPro" id="IPR052514">
    <property type="entry name" value="SAM-dependent_MTase"/>
</dbReference>
<feature type="domain" description="Methyltransferase FkbM" evidence="1">
    <location>
        <begin position="63"/>
        <end position="200"/>
    </location>
</feature>
<dbReference type="NCBIfam" id="TIGR01444">
    <property type="entry name" value="fkbM_fam"/>
    <property type="match status" value="1"/>
</dbReference>
<dbReference type="PANTHER" id="PTHR34203">
    <property type="entry name" value="METHYLTRANSFERASE, FKBM FAMILY PROTEIN"/>
    <property type="match status" value="1"/>
</dbReference>
<dbReference type="Pfam" id="PF05050">
    <property type="entry name" value="Methyltransf_21"/>
    <property type="match status" value="1"/>
</dbReference>
<dbReference type="eggNOG" id="COG2520">
    <property type="taxonomic scope" value="Bacteria"/>
</dbReference>
<dbReference type="Gene3D" id="3.40.50.150">
    <property type="entry name" value="Vaccinia Virus protein VP39"/>
    <property type="match status" value="1"/>
</dbReference>
<evidence type="ECO:0000259" key="1">
    <source>
        <dbReference type="Pfam" id="PF05050"/>
    </source>
</evidence>
<dbReference type="InterPro" id="IPR006342">
    <property type="entry name" value="FkbM_mtfrase"/>
</dbReference>
<dbReference type="Proteomes" id="UP000028302">
    <property type="component" value="Unassembled WGS sequence"/>
</dbReference>
<keyword evidence="3" id="KW-1185">Reference proteome</keyword>
<comment type="caution">
    <text evidence="2">The sequence shown here is derived from an EMBL/GenBank/DDBJ whole genome shotgun (WGS) entry which is preliminary data.</text>
</comment>
<name>A0A084IQ18_SALHC</name>
<dbReference type="STRING" id="1304275.C41B8_01692"/>
<proteinExistence type="predicted"/>
<dbReference type="PANTHER" id="PTHR34203:SF15">
    <property type="entry name" value="SLL1173 PROTEIN"/>
    <property type="match status" value="1"/>
</dbReference>
<accession>A0A084IQ18</accession>